<dbReference type="Proteomes" id="UP000190135">
    <property type="component" value="Unassembled WGS sequence"/>
</dbReference>
<organism evidence="1 2">
    <name type="scientific">Consotaella salsifontis</name>
    <dbReference type="NCBI Taxonomy" id="1365950"/>
    <lineage>
        <taxon>Bacteria</taxon>
        <taxon>Pseudomonadati</taxon>
        <taxon>Pseudomonadota</taxon>
        <taxon>Alphaproteobacteria</taxon>
        <taxon>Hyphomicrobiales</taxon>
        <taxon>Aurantimonadaceae</taxon>
        <taxon>Consotaella</taxon>
    </lineage>
</organism>
<accession>A0A1T4LA51</accession>
<protein>
    <submittedName>
        <fullName evidence="1">Uncharacterized protein</fullName>
    </submittedName>
</protein>
<gene>
    <name evidence="1" type="ORF">SAMN05428963_101127</name>
</gene>
<proteinExistence type="predicted"/>
<dbReference type="AlphaFoldDB" id="A0A1T4LA51"/>
<sequence length="95" mass="10528">MYVLKDLLTIFGATIGPVASDGPLSMTTFAQLDRLPARLDEPHLIRKAVALLIDQDFDRATIERALIEMMPVDLDLLAACFLEFDGAEHLQRVAC</sequence>
<keyword evidence="2" id="KW-1185">Reference proteome</keyword>
<dbReference type="EMBL" id="FUXL01000001">
    <property type="protein sequence ID" value="SJZ51490.1"/>
    <property type="molecule type" value="Genomic_DNA"/>
</dbReference>
<name>A0A1T4LA51_9HYPH</name>
<evidence type="ECO:0000313" key="1">
    <source>
        <dbReference type="EMBL" id="SJZ51490.1"/>
    </source>
</evidence>
<reference evidence="1 2" key="1">
    <citation type="submission" date="2017-02" db="EMBL/GenBank/DDBJ databases">
        <authorList>
            <person name="Peterson S.W."/>
        </authorList>
    </citation>
    <scope>NUCLEOTIDE SEQUENCE [LARGE SCALE GENOMIC DNA]</scope>
    <source>
        <strain evidence="1 2">USBA 369</strain>
    </source>
</reference>
<evidence type="ECO:0000313" key="2">
    <source>
        <dbReference type="Proteomes" id="UP000190135"/>
    </source>
</evidence>